<reference evidence="2" key="1">
    <citation type="journal article" date="2023" name="BMC Genomics">
        <title>Chromosome-level genome assemblies of Cutaneotrichosporon spp. (Trichosporonales, Basidiomycota) reveal imbalanced evolution between nucleotide sequences and chromosome synteny.</title>
        <authorList>
            <person name="Kobayashi Y."/>
            <person name="Kayamori A."/>
            <person name="Aoki K."/>
            <person name="Shiwa Y."/>
            <person name="Matsutani M."/>
            <person name="Fujita N."/>
            <person name="Sugita T."/>
            <person name="Iwasaki W."/>
            <person name="Tanaka N."/>
            <person name="Takashima M."/>
        </authorList>
    </citation>
    <scope>NUCLEOTIDE SEQUENCE</scope>
    <source>
        <strain evidence="2">HIS019</strain>
    </source>
</reference>
<dbReference type="GeneID" id="85493940"/>
<dbReference type="KEGG" id="ccac:CcaHIS019_0301390"/>
<evidence type="ECO:0000313" key="3">
    <source>
        <dbReference type="Proteomes" id="UP001233271"/>
    </source>
</evidence>
<dbReference type="RefSeq" id="XP_060455335.1">
    <property type="nucleotide sequence ID" value="XM_060598552.1"/>
</dbReference>
<sequence length="728" mass="80748">MSALIPPKEPAEAQNNLRLLADPFAAGHPNGPMAHISLLLADETCRLYPQQAVDLYLNEIDGAYLPIEDYNFDRVLYPHLSSVKDKVAQHKASGSSSSCPAVGSASLNAARYTRTSPRRSRSGTMNLVNVSVTRNYEGPFHSGMRALNAAVMDVERDSRGQHRSPSTDAEVKIDNHGQGHSSLSGSFASGTKRSYPTANSTVSAATVRPTKRSRATSRPTTESSLQGKLSSQPVLSLGTGQLPAVAGMALKRPCPTAPPGQRDNPAYIKAVRDWITERTKIAKPSQDELDKLLVNNFMCGKIYMRHPCNDEFNEETNMDPELWSSSTGWGKTLVPEATVYSRLTGSEKEQLYDWPDRDLWKALFIIWLRDYTDRYTRVVFYQQCFRCQRGGWSCMVDHEMFTKTDIKHKAGKKGGTFRSACIPCRVSKADCSHSKLAEPLEETRLGIKDLESYWKGEITLSQLFAKRQRPEKEVGPFDPHGVPAHIDPKEDAAFAKIENLEKAHADRLPLIPRRTTITKCQRNAREVRQTRRAERDKAPGGVQEMKKLAMVKYLADRLGNGTLSAPMYKWKDLDKTLRENVSNQRKDGRQTVPPPDDVGPYPDFYAMWMGDDSTNTLQPSLNTDNPISGSPEGRIRRSSTSQFLSRVRTRSSSGGSSSPPQFFRGESVPGLDDTRSPTVDPLQLHTPSPVLGALPGDGLVITEPEAESSSGHGSKRPKRLQRVEAKDP</sequence>
<feature type="compositionally biased region" description="Polar residues" evidence="1">
    <location>
        <begin position="612"/>
        <end position="628"/>
    </location>
</feature>
<dbReference type="EMBL" id="AP028214">
    <property type="protein sequence ID" value="BEI90069.1"/>
    <property type="molecule type" value="Genomic_DNA"/>
</dbReference>
<keyword evidence="3" id="KW-1185">Reference proteome</keyword>
<feature type="region of interest" description="Disordered" evidence="1">
    <location>
        <begin position="581"/>
        <end position="728"/>
    </location>
</feature>
<accession>A0AA48I2M1</accession>
<feature type="compositionally biased region" description="Polar residues" evidence="1">
    <location>
        <begin position="216"/>
        <end position="234"/>
    </location>
</feature>
<name>A0AA48I2M1_9TREE</name>
<organism evidence="2 3">
    <name type="scientific">Cutaneotrichosporon cavernicola</name>
    <dbReference type="NCBI Taxonomy" id="279322"/>
    <lineage>
        <taxon>Eukaryota</taxon>
        <taxon>Fungi</taxon>
        <taxon>Dikarya</taxon>
        <taxon>Basidiomycota</taxon>
        <taxon>Agaricomycotina</taxon>
        <taxon>Tremellomycetes</taxon>
        <taxon>Trichosporonales</taxon>
        <taxon>Trichosporonaceae</taxon>
        <taxon>Cutaneotrichosporon</taxon>
    </lineage>
</organism>
<dbReference type="AlphaFoldDB" id="A0AA48I2M1"/>
<protein>
    <submittedName>
        <fullName evidence="2">Uncharacterized protein</fullName>
    </submittedName>
</protein>
<gene>
    <name evidence="2" type="ORF">CcaverHIS019_0301390</name>
</gene>
<feature type="compositionally biased region" description="Polar residues" evidence="1">
    <location>
        <begin position="178"/>
        <end position="204"/>
    </location>
</feature>
<feature type="region of interest" description="Disordered" evidence="1">
    <location>
        <begin position="154"/>
        <end position="235"/>
    </location>
</feature>
<evidence type="ECO:0000313" key="2">
    <source>
        <dbReference type="EMBL" id="BEI90069.1"/>
    </source>
</evidence>
<proteinExistence type="predicted"/>
<dbReference type="Proteomes" id="UP001233271">
    <property type="component" value="Chromosome 3"/>
</dbReference>
<evidence type="ECO:0000256" key="1">
    <source>
        <dbReference type="SAM" id="MobiDB-lite"/>
    </source>
</evidence>